<sequence>MVIRTPLGTGAILDGMGNLIAFASRRLVEDESLAPGYVYHDPEDATLPPAPDGRRASGWNLLVGDETDEQLADAGELLMPDLEWLVERYPAFGKIVSAGSEGRQFEWDPAEGTYTDVGPSTFED</sequence>
<proteinExistence type="predicted"/>
<comment type="caution">
    <text evidence="1">The sequence shown here is derived from an EMBL/GenBank/DDBJ whole genome shotgun (WGS) entry which is preliminary data.</text>
</comment>
<protein>
    <submittedName>
        <fullName evidence="1">Uncharacterized protein</fullName>
    </submittedName>
</protein>
<accession>A0A917U7N6</accession>
<reference evidence="1" key="2">
    <citation type="submission" date="2020-09" db="EMBL/GenBank/DDBJ databases">
        <authorList>
            <person name="Sun Q."/>
            <person name="Ohkuma M."/>
        </authorList>
    </citation>
    <scope>NUCLEOTIDE SEQUENCE</scope>
    <source>
        <strain evidence="1">JCM 19831</strain>
    </source>
</reference>
<dbReference type="Proteomes" id="UP000642070">
    <property type="component" value="Unassembled WGS sequence"/>
</dbReference>
<reference evidence="1" key="1">
    <citation type="journal article" date="2014" name="Int. J. Syst. Evol. Microbiol.">
        <title>Complete genome sequence of Corynebacterium casei LMG S-19264T (=DSM 44701T), isolated from a smear-ripened cheese.</title>
        <authorList>
            <consortium name="US DOE Joint Genome Institute (JGI-PGF)"/>
            <person name="Walter F."/>
            <person name="Albersmeier A."/>
            <person name="Kalinowski J."/>
            <person name="Ruckert C."/>
        </authorList>
    </citation>
    <scope>NUCLEOTIDE SEQUENCE</scope>
    <source>
        <strain evidence="1">JCM 19831</strain>
    </source>
</reference>
<dbReference type="EMBL" id="BMPI01000043">
    <property type="protein sequence ID" value="GGM60171.1"/>
    <property type="molecule type" value="Genomic_DNA"/>
</dbReference>
<name>A0A917U7N6_9ACTN</name>
<gene>
    <name evidence="1" type="ORF">GCM10007977_072090</name>
</gene>
<dbReference type="AlphaFoldDB" id="A0A917U7N6"/>
<evidence type="ECO:0000313" key="2">
    <source>
        <dbReference type="Proteomes" id="UP000642070"/>
    </source>
</evidence>
<evidence type="ECO:0000313" key="1">
    <source>
        <dbReference type="EMBL" id="GGM60171.1"/>
    </source>
</evidence>
<organism evidence="1 2">
    <name type="scientific">Dactylosporangium sucinum</name>
    <dbReference type="NCBI Taxonomy" id="1424081"/>
    <lineage>
        <taxon>Bacteria</taxon>
        <taxon>Bacillati</taxon>
        <taxon>Actinomycetota</taxon>
        <taxon>Actinomycetes</taxon>
        <taxon>Micromonosporales</taxon>
        <taxon>Micromonosporaceae</taxon>
        <taxon>Dactylosporangium</taxon>
    </lineage>
</organism>
<keyword evidence="2" id="KW-1185">Reference proteome</keyword>